<feature type="transmembrane region" description="Helical" evidence="12">
    <location>
        <begin position="2094"/>
        <end position="2117"/>
    </location>
</feature>
<feature type="transmembrane region" description="Helical" evidence="12">
    <location>
        <begin position="890"/>
        <end position="911"/>
    </location>
</feature>
<feature type="domain" description="G-protein coupled receptors family 1 profile" evidence="13">
    <location>
        <begin position="2031"/>
        <end position="2140"/>
    </location>
</feature>
<dbReference type="PROSITE" id="PS00237">
    <property type="entry name" value="G_PROTEIN_RECEP_F1_1"/>
    <property type="match status" value="7"/>
</dbReference>
<feature type="transmembrane region" description="Helical" evidence="12">
    <location>
        <begin position="2704"/>
        <end position="2721"/>
    </location>
</feature>
<feature type="transmembrane region" description="Helical" evidence="12">
    <location>
        <begin position="2261"/>
        <end position="2280"/>
    </location>
</feature>
<evidence type="ECO:0000256" key="12">
    <source>
        <dbReference type="SAM" id="Phobius"/>
    </source>
</evidence>
<feature type="transmembrane region" description="Helical" evidence="12">
    <location>
        <begin position="1299"/>
        <end position="1321"/>
    </location>
</feature>
<feature type="transmembrane region" description="Helical" evidence="12">
    <location>
        <begin position="2300"/>
        <end position="2320"/>
    </location>
</feature>
<feature type="domain" description="G-protein coupled receptors family 1 profile" evidence="13">
    <location>
        <begin position="2202"/>
        <end position="2451"/>
    </location>
</feature>
<evidence type="ECO:0000256" key="4">
    <source>
        <dbReference type="ARBA" id="ARBA00023040"/>
    </source>
</evidence>
<feature type="transmembrane region" description="Helical" evidence="12">
    <location>
        <begin position="320"/>
        <end position="347"/>
    </location>
</feature>
<feature type="transmembrane region" description="Helical" evidence="12">
    <location>
        <begin position="2129"/>
        <end position="2147"/>
    </location>
</feature>
<evidence type="ECO:0000313" key="15">
    <source>
        <dbReference type="Proteomes" id="UP001295444"/>
    </source>
</evidence>
<keyword evidence="3 12" id="KW-1133">Transmembrane helix</keyword>
<keyword evidence="2 10" id="KW-0812">Transmembrane</keyword>
<protein>
    <submittedName>
        <fullName evidence="14">Chemokine-like receptor 1</fullName>
    </submittedName>
</protein>
<dbReference type="InterPro" id="IPR000276">
    <property type="entry name" value="GPCR_Rhodpsn"/>
</dbReference>
<feature type="transmembrane region" description="Helical" evidence="12">
    <location>
        <begin position="104"/>
        <end position="125"/>
    </location>
</feature>
<feature type="transmembrane region" description="Helical" evidence="12">
    <location>
        <begin position="2570"/>
        <end position="2591"/>
    </location>
</feature>
<feature type="transmembrane region" description="Helical" evidence="12">
    <location>
        <begin position="2431"/>
        <end position="2454"/>
    </location>
</feature>
<keyword evidence="15" id="KW-1185">Reference proteome</keyword>
<evidence type="ECO:0000256" key="5">
    <source>
        <dbReference type="ARBA" id="ARBA00023136"/>
    </source>
</evidence>
<reference evidence="14" key="1">
    <citation type="submission" date="2022-03" db="EMBL/GenBank/DDBJ databases">
        <authorList>
            <person name="Alioto T."/>
            <person name="Alioto T."/>
            <person name="Gomez Garrido J."/>
        </authorList>
    </citation>
    <scope>NUCLEOTIDE SEQUENCE</scope>
</reference>
<comment type="subcellular location">
    <subcellularLocation>
        <location evidence="1">Membrane</location>
        <topology evidence="1">Multi-pass membrane protein</topology>
    </subcellularLocation>
</comment>
<keyword evidence="4 10" id="KW-0297">G-protein coupled receptor</keyword>
<feature type="transmembrane region" description="Helical" evidence="12">
    <location>
        <begin position="2051"/>
        <end position="2074"/>
    </location>
</feature>
<feature type="transmembrane region" description="Helical" evidence="12">
    <location>
        <begin position="2741"/>
        <end position="2764"/>
    </location>
</feature>
<feature type="transmembrane region" description="Helical" evidence="12">
    <location>
        <begin position="653"/>
        <end position="672"/>
    </location>
</feature>
<feature type="transmembrane region" description="Helical" evidence="12">
    <location>
        <begin position="2183"/>
        <end position="2209"/>
    </location>
</feature>
<feature type="transmembrane region" description="Helical" evidence="12">
    <location>
        <begin position="753"/>
        <end position="774"/>
    </location>
</feature>
<dbReference type="FunFam" id="1.20.1070.10:FF:000034">
    <property type="entry name" value="G-protein coupled receptor 1"/>
    <property type="match status" value="6"/>
</dbReference>
<feature type="transmembrane region" description="Helical" evidence="12">
    <location>
        <begin position="1103"/>
        <end position="1128"/>
    </location>
</feature>
<feature type="transmembrane region" description="Helical" evidence="12">
    <location>
        <begin position="2394"/>
        <end position="2411"/>
    </location>
</feature>
<feature type="transmembrane region" description="Helical" evidence="12">
    <location>
        <begin position="182"/>
        <end position="204"/>
    </location>
</feature>
<dbReference type="GO" id="GO:0007204">
    <property type="term" value="P:positive regulation of cytosolic calcium ion concentration"/>
    <property type="evidence" value="ECO:0007669"/>
    <property type="project" value="TreeGrafter"/>
</dbReference>
<feature type="transmembrane region" description="Helical" evidence="12">
    <location>
        <begin position="1358"/>
        <end position="1380"/>
    </location>
</feature>
<feature type="transmembrane region" description="Helical" evidence="12">
    <location>
        <begin position="857"/>
        <end position="878"/>
    </location>
</feature>
<evidence type="ECO:0000313" key="14">
    <source>
        <dbReference type="EMBL" id="CAH2318693.1"/>
    </source>
</evidence>
<feature type="transmembrane region" description="Helical" evidence="12">
    <location>
        <begin position="1719"/>
        <end position="1744"/>
    </location>
</feature>
<feature type="transmembrane region" description="Helical" evidence="12">
    <location>
        <begin position="1064"/>
        <end position="1083"/>
    </location>
</feature>
<feature type="transmembrane region" description="Helical" evidence="12">
    <location>
        <begin position="1526"/>
        <end position="1552"/>
    </location>
</feature>
<feature type="transmembrane region" description="Helical" evidence="12">
    <location>
        <begin position="564"/>
        <end position="583"/>
    </location>
</feature>
<feature type="transmembrane region" description="Helical" evidence="12">
    <location>
        <begin position="1435"/>
        <end position="1456"/>
    </location>
</feature>
<feature type="transmembrane region" description="Helical" evidence="12">
    <location>
        <begin position="1030"/>
        <end position="1052"/>
    </location>
</feature>
<keyword evidence="7 10" id="KW-0675">Receptor</keyword>
<feature type="transmembrane region" description="Helical" evidence="12">
    <location>
        <begin position="2356"/>
        <end position="2382"/>
    </location>
</feature>
<dbReference type="SUPFAM" id="SSF81321">
    <property type="entry name" value="Family A G protein-coupled receptor-like"/>
    <property type="match status" value="9"/>
</dbReference>
<dbReference type="EMBL" id="OW240921">
    <property type="protein sequence ID" value="CAH2318693.1"/>
    <property type="molecule type" value="Genomic_DNA"/>
</dbReference>
<feature type="transmembrane region" description="Helical" evidence="12">
    <location>
        <begin position="1795"/>
        <end position="1813"/>
    </location>
</feature>
<evidence type="ECO:0000256" key="10">
    <source>
        <dbReference type="RuleBase" id="RU000688"/>
    </source>
</evidence>
<gene>
    <name evidence="14" type="ORF">PECUL_23A003589</name>
</gene>
<organism evidence="14 15">
    <name type="scientific">Pelobates cultripes</name>
    <name type="common">Western spadefoot toad</name>
    <dbReference type="NCBI Taxonomy" id="61616"/>
    <lineage>
        <taxon>Eukaryota</taxon>
        <taxon>Metazoa</taxon>
        <taxon>Chordata</taxon>
        <taxon>Craniata</taxon>
        <taxon>Vertebrata</taxon>
        <taxon>Euteleostomi</taxon>
        <taxon>Amphibia</taxon>
        <taxon>Batrachia</taxon>
        <taxon>Anura</taxon>
        <taxon>Pelobatoidea</taxon>
        <taxon>Pelobatidae</taxon>
        <taxon>Pelobates</taxon>
    </lineage>
</organism>
<keyword evidence="8 10" id="KW-0807">Transducer</keyword>
<evidence type="ECO:0000256" key="7">
    <source>
        <dbReference type="ARBA" id="ARBA00023170"/>
    </source>
</evidence>
<feature type="transmembrane region" description="Helical" evidence="12">
    <location>
        <begin position="145"/>
        <end position="162"/>
    </location>
</feature>
<keyword evidence="6" id="KW-1015">Disulfide bond</keyword>
<feature type="transmembrane region" description="Helical" evidence="12">
    <location>
        <begin position="2611"/>
        <end position="2633"/>
    </location>
</feature>
<dbReference type="Gene3D" id="1.20.1070.10">
    <property type="entry name" value="Rhodopsin 7-helix transmembrane proteins"/>
    <property type="match status" value="9"/>
</dbReference>
<feature type="transmembrane region" description="Helical" evidence="12">
    <location>
        <begin position="1927"/>
        <end position="1947"/>
    </location>
</feature>
<comment type="similarity">
    <text evidence="9">Belongs to the chemokine-like receptor (CMKLR) family.</text>
</comment>
<evidence type="ECO:0000256" key="8">
    <source>
        <dbReference type="ARBA" id="ARBA00023224"/>
    </source>
</evidence>
<dbReference type="GO" id="GO:0007200">
    <property type="term" value="P:phospholipase C-activating G protein-coupled receptor signaling pathway"/>
    <property type="evidence" value="ECO:0007669"/>
    <property type="project" value="TreeGrafter"/>
</dbReference>
<dbReference type="InterPro" id="IPR017452">
    <property type="entry name" value="GPCR_Rhodpsn_7TM"/>
</dbReference>
<comment type="similarity">
    <text evidence="10">Belongs to the G-protein coupled receptor 1 family.</text>
</comment>
<dbReference type="Pfam" id="PF00001">
    <property type="entry name" value="7tm_1"/>
    <property type="match status" value="8"/>
</dbReference>
<feature type="transmembrane region" description="Helical" evidence="12">
    <location>
        <begin position="1183"/>
        <end position="1209"/>
    </location>
</feature>
<evidence type="ECO:0000256" key="3">
    <source>
        <dbReference type="ARBA" id="ARBA00022989"/>
    </source>
</evidence>
<feature type="domain" description="G-protein coupled receptors family 1 profile" evidence="13">
    <location>
        <begin position="463"/>
        <end position="714"/>
    </location>
</feature>
<feature type="transmembrane region" description="Helical" evidence="12">
    <location>
        <begin position="1573"/>
        <end position="1597"/>
    </location>
</feature>
<evidence type="ECO:0000256" key="1">
    <source>
        <dbReference type="ARBA" id="ARBA00004141"/>
    </source>
</evidence>
<dbReference type="Proteomes" id="UP001295444">
    <property type="component" value="Chromosome 10"/>
</dbReference>
<dbReference type="PRINTS" id="PR00237">
    <property type="entry name" value="GPCRRHODOPSN"/>
</dbReference>
<sequence length="2899" mass="333741">MREEFGEVCANDKTGTALASVLRVHPMTARGVPEPAGAGGEGVPVPAADYVMVVATTHGTELPKTQYSMVVATSIIAFLLGTVGNGLVIWIAGFRMKRTVNTVWFLNLAIADFIFTFFLPLSIAYTALGFDWPFGTLLCKLNSTVAFLNLFASVFLLTVISADRCVSVVRPVWSQNHRTPRLASMIALVVWMAAFFLCSPYLAFRDTIRDDEANVTHCYNNYAFSNDFSDIDVVALRSMRHQIMISVRFLFGFLFPFGLILVFYSLMALKLRRSHLSWSSRPFRVMASVVVAFFLCWFPYHILSVLEVVMHHCESKTLNIAVLIGSPLATSLAFFNSCLNPFLYVFLGRDFKESLRRSILSAFESAFSEEPGKTKVRYTSSGYEIVSTRDMIELFNTTPKYFQIKVALECGMENSAWHFNCHKGDPLASLPPLFVKELVISMDSLHVFSIAVYAVAFLLGTTGNGLVIWIAGFKMKKTVNVVWFLNLAIADFIFTFFLPLSIAYLALGFHWPFGTFMCKLTSAIAFLNMFASIFTLTIISIDRWISVVFPVWAQNHRSPRMASIVSLVIWLFALSFSLTYFIFRDTYNDDGRIYCFNNFHEEDEYLHDLRHRATLITRFVIGFFIPFTIITMCYVVITLHLHRNRMATSTKPFKVIVAVLLFFFFCWLPYHVLSFLELYANDNGDPFLQKVLSIGIPVASSLTFLNSCVNPFLYVFIGRDFKTKFRTSVQAIFERAFPPFSSSLYLKAKQPTLIVWLGGTLCLVILCLCIVSVISCMTVRDAWLSPISEVNLGVFFHHSSQEICWRKKLQEKVSFIQPRGPQAAPHRKFNPLKLLCCKKKTYRSRAGRMDNLHVFSIVVYAVAFLLGTTGNGLVIWIAGFKMKKTVNVVWFLNLSIADFIFTFFLPLSIAYTALGFHWPFGTFMCKLNRAIVFLNMFASIFTLTIISIDRWVFVVFPVWAQNHRTPRMASIVSLSIWLFALSFSLTYFIFRDTYEEDGGRIICFNNFDEEDEDLHDLRHRATKSYVITRFVIGFFIPFTIITVCYVVLTLHLHRNRMATSAKPFKIILAVLFFFFFCWFPYHILSFLELYATDNGDTLLHKVLSIVIPVASSLAFLNSCVNPFLYVFIGRDFKTKCRTSIKAIFEIAFKTKYFNTNKMFLMSECHELMTRPSFKLSARAIDGLHIFSIAVYAVAFLLGTTGNGLVIWIAGFKMKKTVNVVWFLNLAIADVIFTFFLPLSIAYIALGIHWPFSTFMCKLNSGITFLNMFASIFTLTIISIDRWIFVMFPVWAQNHRTPRMASIVSVFIWLFALSFSLTYFIFRDTYDEDDGRIICFNNFDEEDEDLHDLRHRATVITRFVVGFFIPFTIIIVCNVVITLHLHRNRMATSTKPFKVIVAVLLFFFFCWLPYHVLSFLQLYANDNGDPFLHKVLDKGIPVAISLAFLNSCVNPFLYVFIGRDFKTKFWTSSQAIFERAFREDLTQTDSRSKKKITYLDSGNGVPAIELGTRYHLAGDIWNDAASSLRKYSIFGILSTKLVSVFAIPLLIMLLCYGQIALKLRTLKRKGGFRRPLKIITAVIISFFVYVIISEISVCLAYFNSCINPILYVFICQDFKENFIKSLPARLENAFKDKDDQTIEDDLFMFWLMWLILNYIVSKKKPQLSTKQLNIILFGYNLYKKIRALICYSVTFIVGIIGNRIVGNGLVIWITGFKMKKMVNIIWFLNLGINDFIFDISLVLLLTVRAMEGHWPFGQVMCKLINTIRQINLTVSTSFLMIISVDRCISILHPVWTKNYWTPRLASMIAMATWLLCLILSSPYFVFLDVISFNNGTLYCAVIYFQKNTYNAMVLTKLVSMFVIPFSIILVCYGLIMIRLRRRKRRLGSNRPFRVIVSIVLCFFCCWFPFHFWPLFQFLDIEISWSVDIIMSYLVYCLAYFNSCLNPILYVFVGRDFKQSLRKSIPFLMKSTFREGMRGDPHPPHRGGGVGAGGEDRRRGPPPLSAPTPERTNIFCADKCFFVVVGSNTTSIFGIVGNGLVIWTIVFNMKKTVNTIWFLNLGLADFIIDIFLPLLITEWIMEEHWPFGQIMCKLVYTAEFLNMFVNTSFLILISIDYCISILYPVWSENHRTPRLAAIVSICIWLFLTLTNGFRSRSIFDYHDESLPRLLVLYRSQISQSTLLPSATHFIRVVAIICYSITFILGTVGNGLVIWIAGFKMKKTVNTIYFLNLALADFSFNIFLPLLITEWSMYLRWPFGLVMCKLVYTALFLNMSVSTTFLTVISVDRCMSVLYPVWSKNHRTPRIAKIISIFTWMTCLVLCSPYLKYYNLDHDIDSNTNAAYCDAVYSKDYENMQQSNAMLIVRFVCMFAIPFSIILVCYGLIMFQLRRRSISRSNRPFKVIISIVLCFFCCWFPYHFCPLIDLMDININWNITIVILYLSHCLAYFNSCLNPILYVFIGRNFEKRLLKSITFLLESTFRERNSSDPDDNNVSLWIRELCVLIKTLKKSITFILGTLGNGLVIWIAGFKMKRNVNTVWILNLGIADFVFNIFFPFQITEWAMRGHWPFGEIMCKAIFFLLHLNMFSSISFLLLISVDRCTSVLYPVWSKNHRTPRLAAIVSVVTWMLCFALSCPYLPYYEVVHDPYTNLEHCVPMFEDGDGITNWKRNSMLITQFLSMFLIPFSIIFVCYTLIMIRIRRKSLSGSNRPFKIIISIILCFFICWFPFHFWPLIQIMDIGLSTNLDFIMFHIFCCLAFFNSCLNPILYVFIGREFKTNLIKSIPFILENTFKRMDTDEGIDREEHYRGTLYICPCGQKPRSERLLAGCQPRQYLAPLCGNNPSPLPVSIATSSSSRGHFSAGFFRALFLHRTGTSGRLLLTSALQRLYWYFQITLNPCKQENLSQY</sequence>
<dbReference type="PROSITE" id="PS50262">
    <property type="entry name" value="G_PROTEIN_RECEP_F1_2"/>
    <property type="match status" value="8"/>
</dbReference>
<proteinExistence type="inferred from homology"/>
<feature type="transmembrane region" description="Helical" evidence="12">
    <location>
        <begin position="931"/>
        <end position="959"/>
    </location>
</feature>
<feature type="domain" description="G-protein coupled receptors family 1 profile" evidence="13">
    <location>
        <begin position="2513"/>
        <end position="2761"/>
    </location>
</feature>
<feature type="transmembrane region" description="Helical" evidence="12">
    <location>
        <begin position="971"/>
        <end position="990"/>
    </location>
</feature>
<feature type="transmembrane region" description="Helical" evidence="12">
    <location>
        <begin position="283"/>
        <end position="300"/>
    </location>
</feature>
<feature type="transmembrane region" description="Helical" evidence="12">
    <location>
        <begin position="1392"/>
        <end position="1415"/>
    </location>
</feature>
<feature type="domain" description="G-protein coupled receptors family 1 profile" evidence="13">
    <location>
        <begin position="1201"/>
        <end position="1453"/>
    </location>
</feature>
<feature type="transmembrane region" description="Helical" evidence="12">
    <location>
        <begin position="1221"/>
        <end position="1246"/>
    </location>
</feature>
<evidence type="ECO:0000256" key="9">
    <source>
        <dbReference type="ARBA" id="ARBA00025736"/>
    </source>
</evidence>
<feature type="domain" description="G-protein coupled receptors family 1 profile" evidence="13">
    <location>
        <begin position="84"/>
        <end position="344"/>
    </location>
</feature>
<evidence type="ECO:0000256" key="2">
    <source>
        <dbReference type="ARBA" id="ARBA00022692"/>
    </source>
</evidence>
<dbReference type="PRINTS" id="PR00526">
    <property type="entry name" value="FMETLEUPHER"/>
</dbReference>
<name>A0AAD1WR28_PELCU</name>
<feature type="transmembrane region" description="Helical" evidence="12">
    <location>
        <begin position="249"/>
        <end position="271"/>
    </location>
</feature>
<feature type="transmembrane region" description="Helical" evidence="12">
    <location>
        <begin position="692"/>
        <end position="717"/>
    </location>
</feature>
<accession>A0AAD1WR28</accession>
<dbReference type="GO" id="GO:0006954">
    <property type="term" value="P:inflammatory response"/>
    <property type="evidence" value="ECO:0007669"/>
    <property type="project" value="TreeGrafter"/>
</dbReference>
<feature type="transmembrane region" description="Helical" evidence="12">
    <location>
        <begin position="1886"/>
        <end position="1907"/>
    </location>
</feature>
<keyword evidence="5 12" id="KW-0472">Membrane</keyword>
<feature type="transmembrane region" description="Helical" evidence="12">
    <location>
        <begin position="1258"/>
        <end position="1279"/>
    </location>
</feature>
<evidence type="ECO:0000256" key="6">
    <source>
        <dbReference type="ARBA" id="ARBA00023157"/>
    </source>
</evidence>
<evidence type="ECO:0000259" key="13">
    <source>
        <dbReference type="PROSITE" id="PS50262"/>
    </source>
</evidence>
<feature type="transmembrane region" description="Helical" evidence="12">
    <location>
        <begin position="615"/>
        <end position="641"/>
    </location>
</feature>
<dbReference type="GO" id="GO:0005886">
    <property type="term" value="C:plasma membrane"/>
    <property type="evidence" value="ECO:0007669"/>
    <property type="project" value="TreeGrafter"/>
</dbReference>
<feature type="transmembrane region" description="Helical" evidence="12">
    <location>
        <begin position="67"/>
        <end position="92"/>
    </location>
</feature>
<feature type="transmembrane region" description="Helical" evidence="12">
    <location>
        <begin position="483"/>
        <end position="502"/>
    </location>
</feature>
<feature type="transmembrane region" description="Helical" evidence="12">
    <location>
        <begin position="2221"/>
        <end position="2241"/>
    </location>
</feature>
<feature type="transmembrane region" description="Helical" evidence="12">
    <location>
        <begin position="450"/>
        <end position="471"/>
    </location>
</feature>
<feature type="transmembrane region" description="Helical" evidence="12">
    <location>
        <begin position="1852"/>
        <end position="1874"/>
    </location>
</feature>
<feature type="transmembrane region" description="Helical" evidence="12">
    <location>
        <begin position="1683"/>
        <end position="1707"/>
    </location>
</feature>
<dbReference type="PANTHER" id="PTHR24225:SF70">
    <property type="entry name" value="G PROTEIN-COUPLED RECEPTOR 33"/>
    <property type="match status" value="1"/>
</dbReference>
<feature type="domain" description="G-protein coupled receptors family 1 profile" evidence="13">
    <location>
        <begin position="1701"/>
        <end position="1944"/>
    </location>
</feature>
<dbReference type="GO" id="GO:0004982">
    <property type="term" value="F:N-formyl peptide receptor activity"/>
    <property type="evidence" value="ECO:0007669"/>
    <property type="project" value="TreeGrafter"/>
</dbReference>
<dbReference type="PANTHER" id="PTHR24225">
    <property type="entry name" value="CHEMOTACTIC RECEPTOR"/>
    <property type="match status" value="1"/>
</dbReference>
<dbReference type="GO" id="GO:0004875">
    <property type="term" value="F:complement receptor activity"/>
    <property type="evidence" value="ECO:0007669"/>
    <property type="project" value="TreeGrafter"/>
</dbReference>
<dbReference type="InterPro" id="IPR000826">
    <property type="entry name" value="Formyl_rcpt-rel"/>
</dbReference>
<feature type="transmembrane region" description="Helical" evidence="12">
    <location>
        <begin position="2532"/>
        <end position="2550"/>
    </location>
</feature>
<feature type="region of interest" description="Disordered" evidence="11">
    <location>
        <begin position="1969"/>
        <end position="2004"/>
    </location>
</feature>
<feature type="domain" description="G-protein coupled receptors family 1 profile" evidence="13">
    <location>
        <begin position="870"/>
        <end position="1125"/>
    </location>
</feature>
<feature type="transmembrane region" description="Helical" evidence="12">
    <location>
        <begin position="2670"/>
        <end position="2692"/>
    </location>
</feature>
<evidence type="ECO:0000256" key="11">
    <source>
        <dbReference type="SAM" id="MobiDB-lite"/>
    </source>
</evidence>